<keyword evidence="13" id="KW-1185">Reference proteome</keyword>
<evidence type="ECO:0000313" key="14">
    <source>
        <dbReference type="WBParaSite" id="L893_g23464.t3"/>
    </source>
</evidence>
<evidence type="ECO:0000256" key="2">
    <source>
        <dbReference type="ARBA" id="ARBA00004555"/>
    </source>
</evidence>
<feature type="region of interest" description="Disordered" evidence="11">
    <location>
        <begin position="599"/>
        <end position="623"/>
    </location>
</feature>
<evidence type="ECO:0000256" key="4">
    <source>
        <dbReference type="ARBA" id="ARBA00008011"/>
    </source>
</evidence>
<evidence type="ECO:0000256" key="11">
    <source>
        <dbReference type="SAM" id="MobiDB-lite"/>
    </source>
</evidence>
<feature type="compositionally biased region" description="Low complexity" evidence="11">
    <location>
        <begin position="844"/>
        <end position="856"/>
    </location>
</feature>
<dbReference type="GO" id="GO:0048268">
    <property type="term" value="P:clathrin coat assembly"/>
    <property type="evidence" value="ECO:0007669"/>
    <property type="project" value="InterPro"/>
</dbReference>
<evidence type="ECO:0000256" key="8">
    <source>
        <dbReference type="ARBA" id="ARBA00023176"/>
    </source>
</evidence>
<sequence length="864" mass="93709">MQTLEKALHHPMPFTSGGQTITDRLTAAKHSLAGSQLGKTICKATTEELMAPKKKHLDYLLHCTNEPNISIPSMANLLIERTQNPNWTVVYKSLITIHNILCYGNERFSQYLASCNTTFNLGSFLDKSSSQGSRFGSSSADYTQSRNWATLDTVVVGYDMSQHVRRYGKYISEKIHTYRLCAFDFCKVKRGREDGVLRTMHTDKLLKTLPLLQTQIDALLEFQVTSAELNNGVINCSFILLFRDLIRLFACYNDGIINLLEKYFDMNKKQCREALDMYKGFLQRLDKVAEFLRVAESVGIDKGEIPDLTRAPASLLEALESHLYHLEGGKGPPPQTNQQQFTQAMSQATSLFASAACPQSDVGNLDDAAKQKYLEEEKERLRLYEEQRRKQLQQGPTPSAANPFAVAASVPAPQAAAPSKPSDDLIGLFDDPAPSTAQAPIDTSTNPFAPNFFQQTSAPLPPVQPVQPQMNLFQAAAPSQPFGNSLSSVPMFSQPPSYSTTGSNYNADFAVFGSTSTQTNSFNNVPSSSNAETTNPFAMPMQPPVAGAPPPVPPPPCMAQQWQPPTQPDFQQMPSSEPPQYVPEPPQYVPVPPVSLGVTEAVGAPSGDFSSSSESEAGVDSATKQTVNAALHNPFGAMQQNANALHTAGVSPAVVTPQVPDPPSFAAPPSNQSSTTASPLHFAQQQQLPGQQQQPSQPLNINAQRLGIYDQTPFSGTDGSYTSPSNFYQAMQQQQFSQDVGVAPPQQGGFDPFAQTTTSSGNKFGSGRDVDSALSSLVDNLAIGGNSNQGKPVQWGAPGQPQRPAYPPQQQPQQWGYGNQPQAMYNPQQPQQQPLMYGQGGMYGAPATAPQQAPSQPNDPFSGF</sequence>
<feature type="compositionally biased region" description="Low complexity" evidence="11">
    <location>
        <begin position="811"/>
        <end position="837"/>
    </location>
</feature>
<feature type="compositionally biased region" description="Low complexity" evidence="11">
    <location>
        <begin position="684"/>
        <end position="697"/>
    </location>
</feature>
<feature type="region of interest" description="Disordered" evidence="11">
    <location>
        <begin position="412"/>
        <end position="464"/>
    </location>
</feature>
<dbReference type="GO" id="GO:0005546">
    <property type="term" value="F:phosphatidylinositol-4,5-bisphosphate binding"/>
    <property type="evidence" value="ECO:0007669"/>
    <property type="project" value="TreeGrafter"/>
</dbReference>
<dbReference type="GO" id="GO:0098894">
    <property type="term" value="C:extrinsic component of presynaptic endocytic zone membrane"/>
    <property type="evidence" value="ECO:0007669"/>
    <property type="project" value="TreeGrafter"/>
</dbReference>
<dbReference type="WBParaSite" id="L893_g23464.t3">
    <property type="protein sequence ID" value="L893_g23464.t3"/>
    <property type="gene ID" value="L893_g23464"/>
</dbReference>
<accession>A0A1I7Z6P7</accession>
<feature type="region of interest" description="Disordered" evidence="11">
    <location>
        <begin position="653"/>
        <end position="697"/>
    </location>
</feature>
<evidence type="ECO:0000256" key="3">
    <source>
        <dbReference type="ARBA" id="ARBA00004600"/>
    </source>
</evidence>
<dbReference type="SMART" id="SM00273">
    <property type="entry name" value="ENTH"/>
    <property type="match status" value="1"/>
</dbReference>
<feature type="domain" description="ENTH" evidence="12">
    <location>
        <begin position="29"/>
        <end position="185"/>
    </location>
</feature>
<evidence type="ECO:0000256" key="6">
    <source>
        <dbReference type="ARBA" id="ARBA00023034"/>
    </source>
</evidence>
<dbReference type="AlphaFoldDB" id="A0A1I7Z6P7"/>
<dbReference type="InterPro" id="IPR013809">
    <property type="entry name" value="ENTH"/>
</dbReference>
<evidence type="ECO:0000256" key="9">
    <source>
        <dbReference type="ARBA" id="ARBA00023329"/>
    </source>
</evidence>
<evidence type="ECO:0000256" key="7">
    <source>
        <dbReference type="ARBA" id="ARBA00023136"/>
    </source>
</evidence>
<proteinExistence type="inferred from homology"/>
<feature type="compositionally biased region" description="Low complexity" evidence="11">
    <location>
        <begin position="606"/>
        <end position="622"/>
    </location>
</feature>
<dbReference type="Pfam" id="PF07651">
    <property type="entry name" value="ANTH"/>
    <property type="match status" value="1"/>
</dbReference>
<keyword evidence="5" id="KW-0254">Endocytosis</keyword>
<feature type="compositionally biased region" description="Polar residues" evidence="11">
    <location>
        <begin position="435"/>
        <end position="458"/>
    </location>
</feature>
<evidence type="ECO:0000313" key="13">
    <source>
        <dbReference type="Proteomes" id="UP000095287"/>
    </source>
</evidence>
<dbReference type="FunFam" id="1.25.40.90:FF:000017">
    <property type="entry name" value="Phosphatidylinositol-binding clathrin assembly protein LAP"/>
    <property type="match status" value="1"/>
</dbReference>
<feature type="region of interest" description="Disordered" evidence="11">
    <location>
        <begin position="733"/>
        <end position="768"/>
    </location>
</feature>
<dbReference type="PANTHER" id="PTHR22951:SF5">
    <property type="entry name" value="PHOSPHATIDYLINOSITOL-BINDING CLATHRIN ASSEMBLY PROTEIN LAP"/>
    <property type="match status" value="1"/>
</dbReference>
<dbReference type="InterPro" id="IPR045192">
    <property type="entry name" value="AP180-like"/>
</dbReference>
<keyword evidence="9" id="KW-0968">Cytoplasmic vesicle</keyword>
<organism evidence="13 14">
    <name type="scientific">Steinernema glaseri</name>
    <dbReference type="NCBI Taxonomy" id="37863"/>
    <lineage>
        <taxon>Eukaryota</taxon>
        <taxon>Metazoa</taxon>
        <taxon>Ecdysozoa</taxon>
        <taxon>Nematoda</taxon>
        <taxon>Chromadorea</taxon>
        <taxon>Rhabditida</taxon>
        <taxon>Tylenchina</taxon>
        <taxon>Panagrolaimomorpha</taxon>
        <taxon>Strongyloidoidea</taxon>
        <taxon>Steinernematidae</taxon>
        <taxon>Steinernema</taxon>
    </lineage>
</organism>
<dbReference type="InterPro" id="IPR014712">
    <property type="entry name" value="ANTH_dom_sf"/>
</dbReference>
<name>A0A1I7Z6P7_9BILA</name>
<dbReference type="GO" id="GO:0008021">
    <property type="term" value="C:synaptic vesicle"/>
    <property type="evidence" value="ECO:0007669"/>
    <property type="project" value="TreeGrafter"/>
</dbReference>
<feature type="region of interest" description="Disordered" evidence="11">
    <location>
        <begin position="564"/>
        <end position="584"/>
    </location>
</feature>
<keyword evidence="7" id="KW-0472">Membrane</keyword>
<dbReference type="GO" id="GO:0032050">
    <property type="term" value="F:clathrin heavy chain binding"/>
    <property type="evidence" value="ECO:0007669"/>
    <property type="project" value="TreeGrafter"/>
</dbReference>
<keyword evidence="6" id="KW-0333">Golgi apparatus</keyword>
<dbReference type="GO" id="GO:0040011">
    <property type="term" value="P:locomotion"/>
    <property type="evidence" value="ECO:0007669"/>
    <property type="project" value="UniProtKB-ARBA"/>
</dbReference>
<dbReference type="InterPro" id="IPR008942">
    <property type="entry name" value="ENTH_VHS"/>
</dbReference>
<dbReference type="InterPro" id="IPR011417">
    <property type="entry name" value="ANTH_dom"/>
</dbReference>
<feature type="compositionally biased region" description="Polar residues" evidence="11">
    <location>
        <begin position="564"/>
        <end position="573"/>
    </location>
</feature>
<evidence type="ECO:0000256" key="10">
    <source>
        <dbReference type="ARBA" id="ARBA00064895"/>
    </source>
</evidence>
<dbReference type="Proteomes" id="UP000095287">
    <property type="component" value="Unplaced"/>
</dbReference>
<dbReference type="FunFam" id="1.20.58.150:FF:000001">
    <property type="entry name" value="phosphatidylinositol-binding clathrin assembly protein-like isoform X1"/>
    <property type="match status" value="1"/>
</dbReference>
<evidence type="ECO:0000259" key="12">
    <source>
        <dbReference type="PROSITE" id="PS50942"/>
    </source>
</evidence>
<feature type="compositionally biased region" description="Polar residues" evidence="11">
    <location>
        <begin position="754"/>
        <end position="763"/>
    </location>
</feature>
<protein>
    <submittedName>
        <fullName evidence="14">ENTH domain-containing protein</fullName>
    </submittedName>
</protein>
<dbReference type="GO" id="GO:0005905">
    <property type="term" value="C:clathrin-coated pit"/>
    <property type="evidence" value="ECO:0007669"/>
    <property type="project" value="UniProtKB-SubCell"/>
</dbReference>
<dbReference type="CDD" id="cd16985">
    <property type="entry name" value="ANTH_N_AP180"/>
    <property type="match status" value="1"/>
</dbReference>
<dbReference type="Gene3D" id="1.20.58.150">
    <property type="entry name" value="ANTH domain"/>
    <property type="match status" value="1"/>
</dbReference>
<dbReference type="GO" id="GO:0030136">
    <property type="term" value="C:clathrin-coated vesicle"/>
    <property type="evidence" value="ECO:0007669"/>
    <property type="project" value="UniProtKB-SubCell"/>
</dbReference>
<dbReference type="GO" id="GO:0005794">
    <property type="term" value="C:Golgi apparatus"/>
    <property type="evidence" value="ECO:0007669"/>
    <property type="project" value="UniProtKB-SubCell"/>
</dbReference>
<feature type="compositionally biased region" description="Polar residues" evidence="11">
    <location>
        <begin position="669"/>
        <end position="678"/>
    </location>
</feature>
<feature type="region of interest" description="Disordered" evidence="11">
    <location>
        <begin position="783"/>
        <end position="864"/>
    </location>
</feature>
<dbReference type="SUPFAM" id="SSF89009">
    <property type="entry name" value="GAT-like domain"/>
    <property type="match status" value="1"/>
</dbReference>
<keyword evidence="8" id="KW-0168">Coated pit</keyword>
<dbReference type="GO" id="GO:0005545">
    <property type="term" value="F:1-phosphatidylinositol binding"/>
    <property type="evidence" value="ECO:0007669"/>
    <property type="project" value="InterPro"/>
</dbReference>
<dbReference type="Gene3D" id="1.25.40.90">
    <property type="match status" value="1"/>
</dbReference>
<dbReference type="PANTHER" id="PTHR22951">
    <property type="entry name" value="CLATHRIN ASSEMBLY PROTEIN"/>
    <property type="match status" value="1"/>
</dbReference>
<evidence type="ECO:0000256" key="5">
    <source>
        <dbReference type="ARBA" id="ARBA00022583"/>
    </source>
</evidence>
<dbReference type="GO" id="GO:0016185">
    <property type="term" value="P:synaptic vesicle budding from presynaptic endocytic zone membrane"/>
    <property type="evidence" value="ECO:0007669"/>
    <property type="project" value="TreeGrafter"/>
</dbReference>
<comment type="subcellular location">
    <subcellularLocation>
        <location evidence="1">Cytoplasmic vesicle</location>
        <location evidence="1">Clathrin-coated vesicle</location>
    </subcellularLocation>
    <subcellularLocation>
        <location evidence="2">Golgi apparatus</location>
    </subcellularLocation>
    <subcellularLocation>
        <location evidence="3">Membrane</location>
        <location evidence="3">Clathrin-coated pit</location>
    </subcellularLocation>
</comment>
<dbReference type="GO" id="GO:0000149">
    <property type="term" value="F:SNARE binding"/>
    <property type="evidence" value="ECO:0007669"/>
    <property type="project" value="TreeGrafter"/>
</dbReference>
<reference evidence="14" key="1">
    <citation type="submission" date="2016-11" db="UniProtKB">
        <authorList>
            <consortium name="WormBaseParasite"/>
        </authorList>
    </citation>
    <scope>IDENTIFICATION</scope>
</reference>
<comment type="subunit">
    <text evidence="10">Binds clathrin and phosphatidylinositol 4,5-bisphosphate.</text>
</comment>
<comment type="similarity">
    <text evidence="4">Belongs to the PICALM/SNAP91 family.</text>
</comment>
<evidence type="ECO:0000256" key="1">
    <source>
        <dbReference type="ARBA" id="ARBA00004132"/>
    </source>
</evidence>
<dbReference type="SUPFAM" id="SSF48464">
    <property type="entry name" value="ENTH/VHS domain"/>
    <property type="match status" value="1"/>
</dbReference>
<dbReference type="PROSITE" id="PS50942">
    <property type="entry name" value="ENTH"/>
    <property type="match status" value="1"/>
</dbReference>
<dbReference type="GO" id="GO:0072583">
    <property type="term" value="P:clathrin-dependent endocytosis"/>
    <property type="evidence" value="ECO:0007669"/>
    <property type="project" value="InterPro"/>
</dbReference>